<dbReference type="FunFam" id="3.30.200.20:FF:000228">
    <property type="entry name" value="Serine/threonine-protein kinase BIK1"/>
    <property type="match status" value="1"/>
</dbReference>
<dbReference type="EMBL" id="JAWXYG010000003">
    <property type="protein sequence ID" value="KAK4277287.1"/>
    <property type="molecule type" value="Genomic_DNA"/>
</dbReference>
<comment type="caution">
    <text evidence="11">The sequence shown here is derived from an EMBL/GenBank/DDBJ whole genome shotgun (WGS) entry which is preliminary data.</text>
</comment>
<evidence type="ECO:0000256" key="7">
    <source>
        <dbReference type="ARBA" id="ARBA00022777"/>
    </source>
</evidence>
<keyword evidence="5" id="KW-0808">Transferase</keyword>
<dbReference type="Pfam" id="PF07714">
    <property type="entry name" value="PK_Tyr_Ser-Thr"/>
    <property type="match status" value="1"/>
</dbReference>
<name>A0AAE1JTY6_9FABA</name>
<dbReference type="InterPro" id="IPR008271">
    <property type="entry name" value="Ser/Thr_kinase_AS"/>
</dbReference>
<dbReference type="PANTHER" id="PTHR45621">
    <property type="entry name" value="OS01G0588500 PROTEIN-RELATED"/>
    <property type="match status" value="1"/>
</dbReference>
<dbReference type="GO" id="GO:0005524">
    <property type="term" value="F:ATP binding"/>
    <property type="evidence" value="ECO:0007669"/>
    <property type="project" value="UniProtKB-KW"/>
</dbReference>
<dbReference type="SUPFAM" id="SSF56112">
    <property type="entry name" value="Protein kinase-like (PK-like)"/>
    <property type="match status" value="1"/>
</dbReference>
<evidence type="ECO:0000256" key="2">
    <source>
        <dbReference type="ARBA" id="ARBA00012513"/>
    </source>
</evidence>
<dbReference type="PROSITE" id="PS00108">
    <property type="entry name" value="PROTEIN_KINASE_ST"/>
    <property type="match status" value="1"/>
</dbReference>
<dbReference type="GO" id="GO:0005886">
    <property type="term" value="C:plasma membrane"/>
    <property type="evidence" value="ECO:0007669"/>
    <property type="project" value="UniProtKB-SubCell"/>
</dbReference>
<dbReference type="GO" id="GO:0006952">
    <property type="term" value="P:defense response"/>
    <property type="evidence" value="ECO:0007669"/>
    <property type="project" value="UniProtKB-KW"/>
</dbReference>
<dbReference type="PROSITE" id="PS50011">
    <property type="entry name" value="PROTEIN_KINASE_DOM"/>
    <property type="match status" value="1"/>
</dbReference>
<dbReference type="InterPro" id="IPR001245">
    <property type="entry name" value="Ser-Thr/Tyr_kinase_cat_dom"/>
</dbReference>
<evidence type="ECO:0000256" key="8">
    <source>
        <dbReference type="ARBA" id="ARBA00022821"/>
    </source>
</evidence>
<dbReference type="Proteomes" id="UP001293593">
    <property type="component" value="Unassembled WGS sequence"/>
</dbReference>
<evidence type="ECO:0000256" key="9">
    <source>
        <dbReference type="ARBA" id="ARBA00022840"/>
    </source>
</evidence>
<keyword evidence="12" id="KW-1185">Reference proteome</keyword>
<evidence type="ECO:0000256" key="3">
    <source>
        <dbReference type="ARBA" id="ARBA00022475"/>
    </source>
</evidence>
<dbReference type="EC" id="2.7.11.1" evidence="2"/>
<dbReference type="Gene3D" id="1.10.510.10">
    <property type="entry name" value="Transferase(Phosphotransferase) domain 1"/>
    <property type="match status" value="1"/>
</dbReference>
<evidence type="ECO:0000313" key="11">
    <source>
        <dbReference type="EMBL" id="KAK4277287.1"/>
    </source>
</evidence>
<evidence type="ECO:0000256" key="4">
    <source>
        <dbReference type="ARBA" id="ARBA00022527"/>
    </source>
</evidence>
<accession>A0AAE1JTY6</accession>
<comment type="subcellular location">
    <subcellularLocation>
        <location evidence="1">Cell membrane</location>
    </subcellularLocation>
</comment>
<keyword evidence="8" id="KW-0611">Plant defense</keyword>
<keyword evidence="3" id="KW-0472">Membrane</keyword>
<dbReference type="InterPro" id="IPR000719">
    <property type="entry name" value="Prot_kinase_dom"/>
</dbReference>
<evidence type="ECO:0000313" key="12">
    <source>
        <dbReference type="Proteomes" id="UP001293593"/>
    </source>
</evidence>
<dbReference type="Gene3D" id="3.30.200.20">
    <property type="entry name" value="Phosphorylase Kinase, domain 1"/>
    <property type="match status" value="1"/>
</dbReference>
<evidence type="ECO:0000259" key="10">
    <source>
        <dbReference type="PROSITE" id="PS50011"/>
    </source>
</evidence>
<keyword evidence="4" id="KW-0723">Serine/threonine-protein kinase</keyword>
<keyword evidence="3" id="KW-1003">Cell membrane</keyword>
<keyword evidence="7" id="KW-0418">Kinase</keyword>
<sequence>MTKKITWKSIIFTLNCYRTDYPTLQENQPLKQGSFQRLCLSDISNSSSPQAIDDLSISLAGSKLHIFSLDELKEATHNFSWSNLLGEGGFGPVHKGFFDDKLRRGLKAQPVAVKRLDLSGLQGHREWLAEIIFLGQLQHPHLVKLIGYCYEEEHRLLVYEYMPRGSLENQLFRRYSAVLPWSTRMKIALGAAKGLAFLHEVDKPVIYRDFKASNILLDSDYTAKLSDFGLAKDGPEGEETHVTTRVMGTQGYAAPEYVMTGHLTTKSDVYSYGVVLLELLTGKRVVDKNRPSKEHSLVEWARPMLRDPKKLYRVIDPRLEGQFPARGARKVAALAYKCLSHHPNPRPTMSDVVAILETLQGFDDVFIGPFVYVAIGEDQKEA</sequence>
<organism evidence="11 12">
    <name type="scientific">Acacia crassicarpa</name>
    <name type="common">northern wattle</name>
    <dbReference type="NCBI Taxonomy" id="499986"/>
    <lineage>
        <taxon>Eukaryota</taxon>
        <taxon>Viridiplantae</taxon>
        <taxon>Streptophyta</taxon>
        <taxon>Embryophyta</taxon>
        <taxon>Tracheophyta</taxon>
        <taxon>Spermatophyta</taxon>
        <taxon>Magnoliopsida</taxon>
        <taxon>eudicotyledons</taxon>
        <taxon>Gunneridae</taxon>
        <taxon>Pentapetalae</taxon>
        <taxon>rosids</taxon>
        <taxon>fabids</taxon>
        <taxon>Fabales</taxon>
        <taxon>Fabaceae</taxon>
        <taxon>Caesalpinioideae</taxon>
        <taxon>mimosoid clade</taxon>
        <taxon>Acacieae</taxon>
        <taxon>Acacia</taxon>
    </lineage>
</organism>
<dbReference type="InterPro" id="IPR011009">
    <property type="entry name" value="Kinase-like_dom_sf"/>
</dbReference>
<evidence type="ECO:0000256" key="5">
    <source>
        <dbReference type="ARBA" id="ARBA00022679"/>
    </source>
</evidence>
<evidence type="ECO:0000256" key="1">
    <source>
        <dbReference type="ARBA" id="ARBA00004236"/>
    </source>
</evidence>
<dbReference type="CDD" id="cd14066">
    <property type="entry name" value="STKc_IRAK"/>
    <property type="match status" value="1"/>
</dbReference>
<gene>
    <name evidence="11" type="ORF">QN277_015304</name>
</gene>
<evidence type="ECO:0000256" key="6">
    <source>
        <dbReference type="ARBA" id="ARBA00022741"/>
    </source>
</evidence>
<proteinExistence type="predicted"/>
<dbReference type="GO" id="GO:0004674">
    <property type="term" value="F:protein serine/threonine kinase activity"/>
    <property type="evidence" value="ECO:0007669"/>
    <property type="project" value="UniProtKB-KW"/>
</dbReference>
<dbReference type="FunFam" id="1.10.510.10:FF:000258">
    <property type="entry name" value="Probable serine/threonine-protein kinase PBL8"/>
    <property type="match status" value="1"/>
</dbReference>
<dbReference type="InterPro" id="IPR050823">
    <property type="entry name" value="Plant_Ser_Thr_Prot_Kinase"/>
</dbReference>
<reference evidence="11" key="1">
    <citation type="submission" date="2023-10" db="EMBL/GenBank/DDBJ databases">
        <title>Chromosome-level genome of the transformable northern wattle, Acacia crassicarpa.</title>
        <authorList>
            <person name="Massaro I."/>
            <person name="Sinha N.R."/>
            <person name="Poethig S."/>
            <person name="Leichty A.R."/>
        </authorList>
    </citation>
    <scope>NUCLEOTIDE SEQUENCE</scope>
    <source>
        <strain evidence="11">Acra3RX</strain>
        <tissue evidence="11">Leaf</tissue>
    </source>
</reference>
<keyword evidence="9" id="KW-0067">ATP-binding</keyword>
<dbReference type="AlphaFoldDB" id="A0AAE1JTY6"/>
<protein>
    <recommendedName>
        <fullName evidence="2">non-specific serine/threonine protein kinase</fullName>
        <ecNumber evidence="2">2.7.11.1</ecNumber>
    </recommendedName>
</protein>
<keyword evidence="6" id="KW-0547">Nucleotide-binding</keyword>
<feature type="domain" description="Protein kinase" evidence="10">
    <location>
        <begin position="79"/>
        <end position="367"/>
    </location>
</feature>